<dbReference type="RefSeq" id="WP_131889127.1">
    <property type="nucleotide sequence ID" value="NZ_SMKU01000005.1"/>
</dbReference>
<accession>A0A4R5C9X2</accession>
<sequence>MAPFTRRTRVAMVPDVEAERLGLAALLDTLDDHEWQVQSLCAGWTVRDVVAHLSLADREFTAMMLRAIRARDFDVANADMARERALQYTPAELVAQVRETAGQPRRLPMSGPLDPLTDILVHGQDIARPLGRERPMPIERVLPALRHMWKSFFYGTEKRFAGLRFVASDADWSAGDGPLEVRGPAGDLLLLSTGRRIGLDELTGDGVTEAVARLK</sequence>
<keyword evidence="2" id="KW-0413">Isomerase</keyword>
<keyword evidence="2" id="KW-0670">Pyruvate</keyword>
<evidence type="ECO:0000313" key="3">
    <source>
        <dbReference type="Proteomes" id="UP000294513"/>
    </source>
</evidence>
<dbReference type="NCBIfam" id="TIGR03083">
    <property type="entry name" value="maleylpyruvate isomerase family mycothiol-dependent enzyme"/>
    <property type="match status" value="1"/>
</dbReference>
<name>A0A4R5C9X2_9ACTN</name>
<dbReference type="GO" id="GO:0046872">
    <property type="term" value="F:metal ion binding"/>
    <property type="evidence" value="ECO:0007669"/>
    <property type="project" value="InterPro"/>
</dbReference>
<gene>
    <name evidence="2" type="ORF">E1298_02775</name>
</gene>
<evidence type="ECO:0000259" key="1">
    <source>
        <dbReference type="Pfam" id="PF11716"/>
    </source>
</evidence>
<dbReference type="OrthoDB" id="5178565at2"/>
<comment type="caution">
    <text evidence="2">The sequence shown here is derived from an EMBL/GenBank/DDBJ whole genome shotgun (WGS) entry which is preliminary data.</text>
</comment>
<dbReference type="InterPro" id="IPR017517">
    <property type="entry name" value="Maleyloyr_isom"/>
</dbReference>
<dbReference type="Pfam" id="PF11716">
    <property type="entry name" value="MDMPI_N"/>
    <property type="match status" value="1"/>
</dbReference>
<dbReference type="InterPro" id="IPR034660">
    <property type="entry name" value="DinB/YfiT-like"/>
</dbReference>
<dbReference type="EMBL" id="SMKU01000005">
    <property type="protein sequence ID" value="TDD96711.1"/>
    <property type="molecule type" value="Genomic_DNA"/>
</dbReference>
<dbReference type="Proteomes" id="UP000294513">
    <property type="component" value="Unassembled WGS sequence"/>
</dbReference>
<dbReference type="Gene3D" id="1.20.120.450">
    <property type="entry name" value="dinb family like domain"/>
    <property type="match status" value="1"/>
</dbReference>
<organism evidence="2 3">
    <name type="scientific">Actinomadura rubrisoli</name>
    <dbReference type="NCBI Taxonomy" id="2530368"/>
    <lineage>
        <taxon>Bacteria</taxon>
        <taxon>Bacillati</taxon>
        <taxon>Actinomycetota</taxon>
        <taxon>Actinomycetes</taxon>
        <taxon>Streptosporangiales</taxon>
        <taxon>Thermomonosporaceae</taxon>
        <taxon>Actinomadura</taxon>
    </lineage>
</organism>
<dbReference type="GO" id="GO:0016853">
    <property type="term" value="F:isomerase activity"/>
    <property type="evidence" value="ECO:0007669"/>
    <property type="project" value="UniProtKB-KW"/>
</dbReference>
<feature type="domain" description="Mycothiol-dependent maleylpyruvate isomerase metal-binding" evidence="1">
    <location>
        <begin position="18"/>
        <end position="102"/>
    </location>
</feature>
<keyword evidence="3" id="KW-1185">Reference proteome</keyword>
<reference evidence="2 3" key="1">
    <citation type="submission" date="2019-03" db="EMBL/GenBank/DDBJ databases">
        <title>Draft genome sequences of novel Actinobacteria.</title>
        <authorList>
            <person name="Sahin N."/>
            <person name="Ay H."/>
            <person name="Saygin H."/>
        </authorList>
    </citation>
    <scope>NUCLEOTIDE SEQUENCE [LARGE SCALE GENOMIC DNA]</scope>
    <source>
        <strain evidence="2 3">H3C3</strain>
    </source>
</reference>
<dbReference type="SUPFAM" id="SSF109854">
    <property type="entry name" value="DinB/YfiT-like putative metalloenzymes"/>
    <property type="match status" value="1"/>
</dbReference>
<dbReference type="AlphaFoldDB" id="A0A4R5C9X2"/>
<dbReference type="InterPro" id="IPR024344">
    <property type="entry name" value="MDMPI_metal-binding"/>
</dbReference>
<proteinExistence type="predicted"/>
<protein>
    <submittedName>
        <fullName evidence="2">Maleylpyruvate isomerase family mycothiol-dependent enzyme</fullName>
    </submittedName>
</protein>
<evidence type="ECO:0000313" key="2">
    <source>
        <dbReference type="EMBL" id="TDD96711.1"/>
    </source>
</evidence>